<dbReference type="Pfam" id="PF00043">
    <property type="entry name" value="GST_C"/>
    <property type="match status" value="1"/>
</dbReference>
<dbReference type="InterPro" id="IPR010987">
    <property type="entry name" value="Glutathione-S-Trfase_C-like"/>
</dbReference>
<accession>A0ABZ2BMU7</accession>
<sequence length="205" mass="22343">MRLYYAPRTISIAAVIALEEAGLPYDPVPVDFASGAQTKPEYLALNPKGRVPVLETDMGALLTETGAILEYIAALAPDAGLMPTDPIKAAQMRSVMYYLAATMHVNHAHKMRGHRWADQQSSFDDMKSKVAQTMTQSARYFTDACLSGDYVLGDAFSVADAHAYMVCSWLEGDGVELDDFPKIQAFLVRMQGRASVQSAIAQGML</sequence>
<dbReference type="RefSeq" id="WP_187428277.1">
    <property type="nucleotide sequence ID" value="NZ_CP143423.1"/>
</dbReference>
<dbReference type="SUPFAM" id="SSF52833">
    <property type="entry name" value="Thioredoxin-like"/>
    <property type="match status" value="1"/>
</dbReference>
<feature type="domain" description="GST C-terminal" evidence="3">
    <location>
        <begin position="85"/>
        <end position="205"/>
    </location>
</feature>
<dbReference type="InterPro" id="IPR040079">
    <property type="entry name" value="Glutathione_S-Trfase"/>
</dbReference>
<keyword evidence="5" id="KW-1185">Reference proteome</keyword>
<dbReference type="PROSITE" id="PS50405">
    <property type="entry name" value="GST_CTER"/>
    <property type="match status" value="1"/>
</dbReference>
<dbReference type="PROSITE" id="PS50404">
    <property type="entry name" value="GST_NTER"/>
    <property type="match status" value="1"/>
</dbReference>
<dbReference type="SFLD" id="SFLDS00019">
    <property type="entry name" value="Glutathione_Transferase_(cytos"/>
    <property type="match status" value="1"/>
</dbReference>
<dbReference type="Proteomes" id="UP001318682">
    <property type="component" value="Chromosome"/>
</dbReference>
<gene>
    <name evidence="4" type="primary">gstB</name>
    <name evidence="4" type="ORF">ROLI_004290</name>
</gene>
<dbReference type="InterPro" id="IPR004045">
    <property type="entry name" value="Glutathione_S-Trfase_N"/>
</dbReference>
<protein>
    <submittedName>
        <fullName evidence="4">Glutathione S-transferase GST-6.0</fullName>
        <ecNumber evidence="4">2.5.1.18</ecNumber>
    </submittedName>
</protein>
<dbReference type="PANTHER" id="PTHR44051">
    <property type="entry name" value="GLUTATHIONE S-TRANSFERASE-RELATED"/>
    <property type="match status" value="1"/>
</dbReference>
<proteinExistence type="inferred from homology"/>
<dbReference type="Pfam" id="PF02798">
    <property type="entry name" value="GST_N"/>
    <property type="match status" value="1"/>
</dbReference>
<dbReference type="InterPro" id="IPR036282">
    <property type="entry name" value="Glutathione-S-Trfase_C_sf"/>
</dbReference>
<dbReference type="SUPFAM" id="SSF47616">
    <property type="entry name" value="GST C-terminal domain-like"/>
    <property type="match status" value="1"/>
</dbReference>
<dbReference type="CDD" id="cd03057">
    <property type="entry name" value="GST_N_Beta"/>
    <property type="match status" value="1"/>
</dbReference>
<dbReference type="Gene3D" id="3.40.30.10">
    <property type="entry name" value="Glutaredoxin"/>
    <property type="match status" value="1"/>
</dbReference>
<dbReference type="InterPro" id="IPR036249">
    <property type="entry name" value="Thioredoxin-like_sf"/>
</dbReference>
<comment type="similarity">
    <text evidence="1">Belongs to the GST superfamily.</text>
</comment>
<dbReference type="GO" id="GO:0004364">
    <property type="term" value="F:glutathione transferase activity"/>
    <property type="evidence" value="ECO:0007669"/>
    <property type="project" value="UniProtKB-EC"/>
</dbReference>
<evidence type="ECO:0000313" key="4">
    <source>
        <dbReference type="EMBL" id="WVX47362.1"/>
    </source>
</evidence>
<evidence type="ECO:0000259" key="3">
    <source>
        <dbReference type="PROSITE" id="PS50405"/>
    </source>
</evidence>
<dbReference type="SFLD" id="SFLDG00358">
    <property type="entry name" value="Main_(cytGST)"/>
    <property type="match status" value="1"/>
</dbReference>
<dbReference type="Gene3D" id="1.20.1050.10">
    <property type="match status" value="1"/>
</dbReference>
<evidence type="ECO:0000259" key="2">
    <source>
        <dbReference type="PROSITE" id="PS50404"/>
    </source>
</evidence>
<dbReference type="SFLD" id="SFLDG01150">
    <property type="entry name" value="Main.1:_Beta-like"/>
    <property type="match status" value="1"/>
</dbReference>
<dbReference type="EMBL" id="CP143423">
    <property type="protein sequence ID" value="WVX47362.1"/>
    <property type="molecule type" value="Genomic_DNA"/>
</dbReference>
<reference evidence="5" key="2">
    <citation type="submission" date="2024-01" db="EMBL/GenBank/DDBJ databases">
        <title>Roseobacter fucihabitans sp. nov., isolated from the brown alga Fucus spiralis.</title>
        <authorList>
            <person name="Hahnke S."/>
            <person name="Berger M."/>
            <person name="Schlingloff A."/>
            <person name="Athale I."/>
            <person name="Neumann-Schaal M."/>
            <person name="Adenaya A."/>
            <person name="Poehlein A."/>
            <person name="Daniel R."/>
            <person name="Pertersen J."/>
            <person name="Brinkhoff T."/>
        </authorList>
    </citation>
    <scope>NUCLEOTIDE SEQUENCE [LARGE SCALE GENOMIC DNA]</scope>
    <source>
        <strain evidence="5">B14</strain>
    </source>
</reference>
<dbReference type="PANTHER" id="PTHR44051:SF8">
    <property type="entry name" value="GLUTATHIONE S-TRANSFERASE GSTA"/>
    <property type="match status" value="1"/>
</dbReference>
<dbReference type="InterPro" id="IPR004046">
    <property type="entry name" value="GST_C"/>
</dbReference>
<dbReference type="CDD" id="cd03188">
    <property type="entry name" value="GST_C_Beta"/>
    <property type="match status" value="1"/>
</dbReference>
<organism evidence="4 5">
    <name type="scientific">Roseobacter fucihabitans</name>
    <dbReference type="NCBI Taxonomy" id="1537242"/>
    <lineage>
        <taxon>Bacteria</taxon>
        <taxon>Pseudomonadati</taxon>
        <taxon>Pseudomonadota</taxon>
        <taxon>Alphaproteobacteria</taxon>
        <taxon>Rhodobacterales</taxon>
        <taxon>Roseobacteraceae</taxon>
        <taxon>Roseobacter</taxon>
    </lineage>
</organism>
<keyword evidence="4" id="KW-0808">Transferase</keyword>
<dbReference type="EC" id="2.5.1.18" evidence="4"/>
<evidence type="ECO:0000256" key="1">
    <source>
        <dbReference type="RuleBase" id="RU003494"/>
    </source>
</evidence>
<reference evidence="4 5" key="1">
    <citation type="submission" date="2015-07" db="EMBL/GenBank/DDBJ databases">
        <authorList>
            <person name="Voget S."/>
            <person name="Dogs M."/>
            <person name="Brinkhoff T.H."/>
            <person name="Daniel R."/>
        </authorList>
    </citation>
    <scope>NUCLEOTIDE SEQUENCE [LARGE SCALE GENOMIC DNA]</scope>
    <source>
        <strain evidence="4 5">B14</strain>
    </source>
</reference>
<evidence type="ECO:0000313" key="5">
    <source>
        <dbReference type="Proteomes" id="UP001318682"/>
    </source>
</evidence>
<name>A0ABZ2BMU7_9RHOB</name>
<feature type="domain" description="GST N-terminal" evidence="2">
    <location>
        <begin position="1"/>
        <end position="80"/>
    </location>
</feature>